<feature type="transmembrane region" description="Helical" evidence="1">
    <location>
        <begin position="45"/>
        <end position="68"/>
    </location>
</feature>
<evidence type="ECO:0000259" key="2">
    <source>
        <dbReference type="Pfam" id="PF07670"/>
    </source>
</evidence>
<keyword evidence="1" id="KW-0812">Transmembrane</keyword>
<sequence length="174" mass="18578">MSALGDWAIPSVIFLILLAGWLRGINVFDCFLEGAREGIGTAFDILPSLVALILSIGIFRASGALDLLTAAAAPLARLLLIPGEVVPLALLRPISGSGALVIFQDLLTRFGPDSMIGRIASVMEGSTETTFYTIAVYYGAASIRRTRHTLPAALFADLTGFLMSALTVRWLFYS</sequence>
<dbReference type="Pfam" id="PF07670">
    <property type="entry name" value="Gate"/>
    <property type="match status" value="1"/>
</dbReference>
<keyword evidence="4" id="KW-1185">Reference proteome</keyword>
<dbReference type="PANTHER" id="PTHR35793:SF2">
    <property type="entry name" value="INNER MEMBRANE PROTEIN YJIG"/>
    <property type="match status" value="1"/>
</dbReference>
<feature type="domain" description="Nucleoside transporter/FeoB GTPase Gate" evidence="2">
    <location>
        <begin position="43"/>
        <end position="143"/>
    </location>
</feature>
<keyword evidence="1" id="KW-1133">Transmembrane helix</keyword>
<name>A0ABR7NHG4_9FIRM</name>
<organism evidence="3 4">
    <name type="scientific">Yanshouia hominis</name>
    <dbReference type="NCBI Taxonomy" id="2763673"/>
    <lineage>
        <taxon>Bacteria</taxon>
        <taxon>Bacillati</taxon>
        <taxon>Bacillota</taxon>
        <taxon>Clostridia</taxon>
        <taxon>Eubacteriales</taxon>
        <taxon>Oscillospiraceae</taxon>
        <taxon>Yanshouia</taxon>
    </lineage>
</organism>
<accession>A0ABR7NHG4</accession>
<reference evidence="3 4" key="1">
    <citation type="submission" date="2020-08" db="EMBL/GenBank/DDBJ databases">
        <title>Genome public.</title>
        <authorList>
            <person name="Liu C."/>
            <person name="Sun Q."/>
        </authorList>
    </citation>
    <scope>NUCLEOTIDE SEQUENCE [LARGE SCALE GENOMIC DNA]</scope>
    <source>
        <strain evidence="3 4">BX1</strain>
    </source>
</reference>
<evidence type="ECO:0000256" key="1">
    <source>
        <dbReference type="SAM" id="Phobius"/>
    </source>
</evidence>
<keyword evidence="1" id="KW-0472">Membrane</keyword>
<dbReference type="EMBL" id="JACRTB010000003">
    <property type="protein sequence ID" value="MBC8575292.1"/>
    <property type="molecule type" value="Genomic_DNA"/>
</dbReference>
<feature type="transmembrane region" description="Helical" evidence="1">
    <location>
        <begin position="7"/>
        <end position="25"/>
    </location>
</feature>
<dbReference type="Proteomes" id="UP000658131">
    <property type="component" value="Unassembled WGS sequence"/>
</dbReference>
<comment type="caution">
    <text evidence="3">The sequence shown here is derived from an EMBL/GenBank/DDBJ whole genome shotgun (WGS) entry which is preliminary data.</text>
</comment>
<evidence type="ECO:0000313" key="4">
    <source>
        <dbReference type="Proteomes" id="UP000658131"/>
    </source>
</evidence>
<protein>
    <submittedName>
        <fullName evidence="3">Spore maturation protein</fullName>
    </submittedName>
</protein>
<proteinExistence type="predicted"/>
<evidence type="ECO:0000313" key="3">
    <source>
        <dbReference type="EMBL" id="MBC8575292.1"/>
    </source>
</evidence>
<dbReference type="PANTHER" id="PTHR35793">
    <property type="entry name" value="INNER MEMBRANE PROTEIN YJIG"/>
    <property type="match status" value="1"/>
</dbReference>
<dbReference type="InterPro" id="IPR052549">
    <property type="entry name" value="SpmB"/>
</dbReference>
<gene>
    <name evidence="3" type="ORF">H8717_02545</name>
</gene>
<feature type="transmembrane region" description="Helical" evidence="1">
    <location>
        <begin position="152"/>
        <end position="172"/>
    </location>
</feature>
<dbReference type="InterPro" id="IPR011642">
    <property type="entry name" value="Gate_dom"/>
</dbReference>
<dbReference type="RefSeq" id="WP_262398936.1">
    <property type="nucleotide sequence ID" value="NZ_JACRTB010000003.1"/>
</dbReference>